<protein>
    <submittedName>
        <fullName evidence="1">Uncharacterized protein</fullName>
    </submittedName>
</protein>
<sequence length="46" mass="5166">MHAKRGRKTACSTFVTTKLLKIKRTLFPAYTLCATYSGVSQRIAFV</sequence>
<evidence type="ECO:0000313" key="1">
    <source>
        <dbReference type="EMBL" id="EGF53265.1"/>
    </source>
</evidence>
<dbReference type="Proteomes" id="UP000010321">
    <property type="component" value="Unassembled WGS sequence"/>
</dbReference>
<proteinExistence type="predicted"/>
<dbReference type="EMBL" id="AFBM01000009">
    <property type="protein sequence ID" value="EGF53265.1"/>
    <property type="molecule type" value="Genomic_DNA"/>
</dbReference>
<accession>A0ABN0CQL8</accession>
<gene>
    <name evidence="1" type="ORF">HMPREF9445_01049</name>
</gene>
<evidence type="ECO:0000313" key="2">
    <source>
        <dbReference type="Proteomes" id="UP000010321"/>
    </source>
</evidence>
<organism evidence="1 2">
    <name type="scientific">Bacteroides clarus YIT 12056</name>
    <dbReference type="NCBI Taxonomy" id="762984"/>
    <lineage>
        <taxon>Bacteria</taxon>
        <taxon>Pseudomonadati</taxon>
        <taxon>Bacteroidota</taxon>
        <taxon>Bacteroidia</taxon>
        <taxon>Bacteroidales</taxon>
        <taxon>Bacteroidaceae</taxon>
        <taxon>Bacteroides</taxon>
    </lineage>
</organism>
<name>A0ABN0CQL8_9BACE</name>
<keyword evidence="2" id="KW-1185">Reference proteome</keyword>
<comment type="caution">
    <text evidence="1">The sequence shown here is derived from an EMBL/GenBank/DDBJ whole genome shotgun (WGS) entry which is preliminary data.</text>
</comment>
<reference evidence="1 2" key="1">
    <citation type="submission" date="2011-02" db="EMBL/GenBank/DDBJ databases">
        <authorList>
            <person name="Weinstock G."/>
            <person name="Sodergren E."/>
            <person name="Clifton S."/>
            <person name="Fulton L."/>
            <person name="Fulton B."/>
            <person name="Courtney L."/>
            <person name="Fronick C."/>
            <person name="Harrison M."/>
            <person name="Strong C."/>
            <person name="Farmer C."/>
            <person name="Delahaunty K."/>
            <person name="Markovic C."/>
            <person name="Hall O."/>
            <person name="Minx P."/>
            <person name="Tomlinson C."/>
            <person name="Mitreva M."/>
            <person name="Hou S."/>
            <person name="Chen J."/>
            <person name="Wollam A."/>
            <person name="Pepin K.H."/>
            <person name="Johnson M."/>
            <person name="Bhonagiri V."/>
            <person name="Zhang X."/>
            <person name="Suruliraj S."/>
            <person name="Warren W."/>
            <person name="Chinwalla A."/>
            <person name="Mardis E.R."/>
            <person name="Wilson R.K."/>
        </authorList>
    </citation>
    <scope>NUCLEOTIDE SEQUENCE [LARGE SCALE GENOMIC DNA]</scope>
    <source>
        <strain evidence="1 2">YIT 12056</strain>
    </source>
</reference>